<dbReference type="AlphaFoldDB" id="A0A9D4SQR2"/>
<sequence>MRNLLDTVTIHVRSLKSLGLSELSYATMLVEILTKVIPKYIVVEHYMRQSSLRKTSETQSSETELQPLLDHQWLEVEARNNVRDTPEGRRNKRPKATPTVSVLYSESNKTTEANMSEALQQFWRLDSIATADSSSNDDQGSEVARQFTEKIAFKNGRYEVALPWKRVKTDLADNRSVAVDSYKV</sequence>
<evidence type="ECO:0000313" key="2">
    <source>
        <dbReference type="Proteomes" id="UP000821837"/>
    </source>
</evidence>
<name>A0A9D4SQR2_RHISA</name>
<organism evidence="1 2">
    <name type="scientific">Rhipicephalus sanguineus</name>
    <name type="common">Brown dog tick</name>
    <name type="synonym">Ixodes sanguineus</name>
    <dbReference type="NCBI Taxonomy" id="34632"/>
    <lineage>
        <taxon>Eukaryota</taxon>
        <taxon>Metazoa</taxon>
        <taxon>Ecdysozoa</taxon>
        <taxon>Arthropoda</taxon>
        <taxon>Chelicerata</taxon>
        <taxon>Arachnida</taxon>
        <taxon>Acari</taxon>
        <taxon>Parasitiformes</taxon>
        <taxon>Ixodida</taxon>
        <taxon>Ixodoidea</taxon>
        <taxon>Ixodidae</taxon>
        <taxon>Rhipicephalinae</taxon>
        <taxon>Rhipicephalus</taxon>
        <taxon>Rhipicephalus</taxon>
    </lineage>
</organism>
<dbReference type="EMBL" id="JABSTV010001253">
    <property type="protein sequence ID" value="KAH7943104.1"/>
    <property type="molecule type" value="Genomic_DNA"/>
</dbReference>
<reference evidence="1" key="2">
    <citation type="submission" date="2021-09" db="EMBL/GenBank/DDBJ databases">
        <authorList>
            <person name="Jia N."/>
            <person name="Wang J."/>
            <person name="Shi W."/>
            <person name="Du L."/>
            <person name="Sun Y."/>
            <person name="Zhan W."/>
            <person name="Jiang J."/>
            <person name="Wang Q."/>
            <person name="Zhang B."/>
            <person name="Ji P."/>
            <person name="Sakyi L.B."/>
            <person name="Cui X."/>
            <person name="Yuan T."/>
            <person name="Jiang B."/>
            <person name="Yang W."/>
            <person name="Lam T.T.-Y."/>
            <person name="Chang Q."/>
            <person name="Ding S."/>
            <person name="Wang X."/>
            <person name="Zhu J."/>
            <person name="Ruan X."/>
            <person name="Zhao L."/>
            <person name="Wei J."/>
            <person name="Que T."/>
            <person name="Du C."/>
            <person name="Cheng J."/>
            <person name="Dai P."/>
            <person name="Han X."/>
            <person name="Huang E."/>
            <person name="Gao Y."/>
            <person name="Liu J."/>
            <person name="Shao H."/>
            <person name="Ye R."/>
            <person name="Li L."/>
            <person name="Wei W."/>
            <person name="Wang X."/>
            <person name="Wang C."/>
            <person name="Huo Q."/>
            <person name="Li W."/>
            <person name="Guo W."/>
            <person name="Chen H."/>
            <person name="Chen S."/>
            <person name="Zhou L."/>
            <person name="Zhou L."/>
            <person name="Ni X."/>
            <person name="Tian J."/>
            <person name="Zhou Y."/>
            <person name="Sheng Y."/>
            <person name="Liu T."/>
            <person name="Pan Y."/>
            <person name="Xia L."/>
            <person name="Li J."/>
            <person name="Zhao F."/>
            <person name="Cao W."/>
        </authorList>
    </citation>
    <scope>NUCLEOTIDE SEQUENCE</scope>
    <source>
        <strain evidence="1">Rsan-2018</strain>
        <tissue evidence="1">Larvae</tissue>
    </source>
</reference>
<protein>
    <submittedName>
        <fullName evidence="1">Uncharacterized protein</fullName>
    </submittedName>
</protein>
<dbReference type="Proteomes" id="UP000821837">
    <property type="component" value="Unassembled WGS sequence"/>
</dbReference>
<dbReference type="VEuPathDB" id="VectorBase:RSAN_049339"/>
<evidence type="ECO:0000313" key="1">
    <source>
        <dbReference type="EMBL" id="KAH7943104.1"/>
    </source>
</evidence>
<keyword evidence="2" id="KW-1185">Reference proteome</keyword>
<comment type="caution">
    <text evidence="1">The sequence shown here is derived from an EMBL/GenBank/DDBJ whole genome shotgun (WGS) entry which is preliminary data.</text>
</comment>
<accession>A0A9D4SQR2</accession>
<gene>
    <name evidence="1" type="ORF">HPB52_005324</name>
</gene>
<reference evidence="1" key="1">
    <citation type="journal article" date="2020" name="Cell">
        <title>Large-Scale Comparative Analyses of Tick Genomes Elucidate Their Genetic Diversity and Vector Capacities.</title>
        <authorList>
            <consortium name="Tick Genome and Microbiome Consortium (TIGMIC)"/>
            <person name="Jia N."/>
            <person name="Wang J."/>
            <person name="Shi W."/>
            <person name="Du L."/>
            <person name="Sun Y."/>
            <person name="Zhan W."/>
            <person name="Jiang J.F."/>
            <person name="Wang Q."/>
            <person name="Zhang B."/>
            <person name="Ji P."/>
            <person name="Bell-Sakyi L."/>
            <person name="Cui X.M."/>
            <person name="Yuan T.T."/>
            <person name="Jiang B.G."/>
            <person name="Yang W.F."/>
            <person name="Lam T.T."/>
            <person name="Chang Q.C."/>
            <person name="Ding S.J."/>
            <person name="Wang X.J."/>
            <person name="Zhu J.G."/>
            <person name="Ruan X.D."/>
            <person name="Zhao L."/>
            <person name="Wei J.T."/>
            <person name="Ye R.Z."/>
            <person name="Que T.C."/>
            <person name="Du C.H."/>
            <person name="Zhou Y.H."/>
            <person name="Cheng J.X."/>
            <person name="Dai P.F."/>
            <person name="Guo W.B."/>
            <person name="Han X.H."/>
            <person name="Huang E.J."/>
            <person name="Li L.F."/>
            <person name="Wei W."/>
            <person name="Gao Y.C."/>
            <person name="Liu J.Z."/>
            <person name="Shao H.Z."/>
            <person name="Wang X."/>
            <person name="Wang C.C."/>
            <person name="Yang T.C."/>
            <person name="Huo Q.B."/>
            <person name="Li W."/>
            <person name="Chen H.Y."/>
            <person name="Chen S.E."/>
            <person name="Zhou L.G."/>
            <person name="Ni X.B."/>
            <person name="Tian J.H."/>
            <person name="Sheng Y."/>
            <person name="Liu T."/>
            <person name="Pan Y.S."/>
            <person name="Xia L.Y."/>
            <person name="Li J."/>
            <person name="Zhao F."/>
            <person name="Cao W.C."/>
        </authorList>
    </citation>
    <scope>NUCLEOTIDE SEQUENCE</scope>
    <source>
        <strain evidence="1">Rsan-2018</strain>
    </source>
</reference>
<proteinExistence type="predicted"/>